<dbReference type="PANTHER" id="PTHR43280">
    <property type="entry name" value="ARAC-FAMILY TRANSCRIPTIONAL REGULATOR"/>
    <property type="match status" value="1"/>
</dbReference>
<dbReference type="PROSITE" id="PS01124">
    <property type="entry name" value="HTH_ARAC_FAMILY_2"/>
    <property type="match status" value="1"/>
</dbReference>
<keyword evidence="2" id="KW-0238">DNA-binding</keyword>
<proteinExistence type="predicted"/>
<dbReference type="SUPFAM" id="SSF46689">
    <property type="entry name" value="Homeodomain-like"/>
    <property type="match status" value="1"/>
</dbReference>
<dbReference type="InterPro" id="IPR009057">
    <property type="entry name" value="Homeodomain-like_sf"/>
</dbReference>
<reference evidence="6 7" key="1">
    <citation type="submission" date="2017-07" db="EMBL/GenBank/DDBJ databases">
        <authorList>
            <person name="Sun Z.S."/>
            <person name="Albrecht U."/>
            <person name="Echele G."/>
            <person name="Lee C.C."/>
        </authorList>
    </citation>
    <scope>NUCLEOTIDE SEQUENCE [LARGE SCALE GENOMIC DNA]</scope>
    <source>
        <strain evidence="7">type strain: KCTC 22618</strain>
    </source>
</reference>
<feature type="transmembrane region" description="Helical" evidence="4">
    <location>
        <begin position="114"/>
        <end position="134"/>
    </location>
</feature>
<feature type="domain" description="HTH araC/xylS-type" evidence="5">
    <location>
        <begin position="274"/>
        <end position="378"/>
    </location>
</feature>
<dbReference type="Pfam" id="PF12833">
    <property type="entry name" value="HTH_18"/>
    <property type="match status" value="1"/>
</dbReference>
<name>A0A238UD53_9FLAO</name>
<evidence type="ECO:0000313" key="7">
    <source>
        <dbReference type="Proteomes" id="UP000215214"/>
    </source>
</evidence>
<evidence type="ECO:0000256" key="2">
    <source>
        <dbReference type="ARBA" id="ARBA00023125"/>
    </source>
</evidence>
<dbReference type="PRINTS" id="PR00032">
    <property type="entry name" value="HTHARAC"/>
</dbReference>
<organism evidence="6 7">
    <name type="scientific">Tenacibaculum jejuense</name>
    <dbReference type="NCBI Taxonomy" id="584609"/>
    <lineage>
        <taxon>Bacteria</taxon>
        <taxon>Pseudomonadati</taxon>
        <taxon>Bacteroidota</taxon>
        <taxon>Flavobacteriia</taxon>
        <taxon>Flavobacteriales</taxon>
        <taxon>Flavobacteriaceae</taxon>
        <taxon>Tenacibaculum</taxon>
    </lineage>
</organism>
<dbReference type="InterPro" id="IPR018062">
    <property type="entry name" value="HTH_AraC-typ_CS"/>
</dbReference>
<dbReference type="GO" id="GO:0003700">
    <property type="term" value="F:DNA-binding transcription factor activity"/>
    <property type="evidence" value="ECO:0007669"/>
    <property type="project" value="InterPro"/>
</dbReference>
<feature type="transmembrane region" description="Helical" evidence="4">
    <location>
        <begin position="154"/>
        <end position="171"/>
    </location>
</feature>
<evidence type="ECO:0000313" key="6">
    <source>
        <dbReference type="EMBL" id="SNR17099.1"/>
    </source>
</evidence>
<feature type="transmembrane region" description="Helical" evidence="4">
    <location>
        <begin position="192"/>
        <end position="214"/>
    </location>
</feature>
<keyword evidence="3" id="KW-0804">Transcription</keyword>
<keyword evidence="7" id="KW-1185">Reference proteome</keyword>
<dbReference type="Proteomes" id="UP000215214">
    <property type="component" value="Chromosome TJEJU"/>
</dbReference>
<dbReference type="InterPro" id="IPR020449">
    <property type="entry name" value="Tscrpt_reg_AraC-type_HTH"/>
</dbReference>
<evidence type="ECO:0000256" key="4">
    <source>
        <dbReference type="SAM" id="Phobius"/>
    </source>
</evidence>
<dbReference type="SMART" id="SM00342">
    <property type="entry name" value="HTH_ARAC"/>
    <property type="match status" value="1"/>
</dbReference>
<protein>
    <submittedName>
        <fullName evidence="6">Putative Transcriptional regulator (AraC family) protein</fullName>
    </submittedName>
</protein>
<feature type="transmembrane region" description="Helical" evidence="4">
    <location>
        <begin position="84"/>
        <end position="102"/>
    </location>
</feature>
<dbReference type="InterPro" id="IPR018060">
    <property type="entry name" value="HTH_AraC"/>
</dbReference>
<keyword evidence="4" id="KW-1133">Transmembrane helix</keyword>
<dbReference type="GO" id="GO:0043565">
    <property type="term" value="F:sequence-specific DNA binding"/>
    <property type="evidence" value="ECO:0007669"/>
    <property type="project" value="InterPro"/>
</dbReference>
<dbReference type="PANTHER" id="PTHR43280:SF29">
    <property type="entry name" value="ARAC-FAMILY TRANSCRIPTIONAL REGULATOR"/>
    <property type="match status" value="1"/>
</dbReference>
<keyword evidence="4" id="KW-0812">Transmembrane</keyword>
<feature type="transmembrane region" description="Helical" evidence="4">
    <location>
        <begin position="226"/>
        <end position="245"/>
    </location>
</feature>
<dbReference type="AlphaFoldDB" id="A0A238UD53"/>
<dbReference type="Gene3D" id="1.10.10.60">
    <property type="entry name" value="Homeodomain-like"/>
    <property type="match status" value="2"/>
</dbReference>
<feature type="transmembrane region" description="Helical" evidence="4">
    <location>
        <begin position="23"/>
        <end position="43"/>
    </location>
</feature>
<gene>
    <name evidence="6" type="ORF">TJEJU_3455</name>
</gene>
<feature type="transmembrane region" description="Helical" evidence="4">
    <location>
        <begin position="52"/>
        <end position="72"/>
    </location>
</feature>
<dbReference type="KEGG" id="tje:TJEJU_3455"/>
<accession>A0A238UD53</accession>
<evidence type="ECO:0000259" key="5">
    <source>
        <dbReference type="PROSITE" id="PS01124"/>
    </source>
</evidence>
<sequence length="382" mass="45505">MNLIVKKIYLANTKNKQLGLTELFNLFLVISAVHGFAFNFFLFQKKIKNKGILYLNLMILVIALNNLQSWLLLKNFFVLKYIQIPWHFLIAPLFYTFLINYLEIKRRFLNVLKVFIPIFVLSIIIQVVYLSFVNDINNENYHLFYEKYTAIEEAASLIISLYLFFCCYHILKYKNHLFKEILSFDNLKWLNTFIYLAGISYILWIVALTIKFYLNFDNFIVFYYPLRIMTTTLIYWLGYELVFVLKQIKERKSIRKKITFKPQKEKQSTSKKFLRITSYIKDNRRFLDNLLSLETLANELQISSSQLSKVINEETSQNFNHLINTYRIDFSKALLLDDDYKNYTITSIALESGFNSKSTFYNAFKKHTGITPSDFRLQHQNS</sequence>
<evidence type="ECO:0000256" key="1">
    <source>
        <dbReference type="ARBA" id="ARBA00023015"/>
    </source>
</evidence>
<evidence type="ECO:0000256" key="3">
    <source>
        <dbReference type="ARBA" id="ARBA00023163"/>
    </source>
</evidence>
<dbReference type="PROSITE" id="PS00041">
    <property type="entry name" value="HTH_ARAC_FAMILY_1"/>
    <property type="match status" value="1"/>
</dbReference>
<dbReference type="EMBL" id="LT899436">
    <property type="protein sequence ID" value="SNR17099.1"/>
    <property type="molecule type" value="Genomic_DNA"/>
</dbReference>
<keyword evidence="4" id="KW-0472">Membrane</keyword>
<keyword evidence="1" id="KW-0805">Transcription regulation</keyword>